<comment type="similarity">
    <text evidence="1">Belongs to the DNA polymerase type-B family.</text>
</comment>
<dbReference type="Gene3D" id="3.90.1600.10">
    <property type="entry name" value="Palm domain of DNA polymerase"/>
    <property type="match status" value="1"/>
</dbReference>
<dbReference type="Gene3D" id="3.40.1820.10">
    <property type="entry name" value="DnaQ-like 3'-5' exonuclease"/>
    <property type="match status" value="1"/>
</dbReference>
<dbReference type="Pfam" id="PF00136">
    <property type="entry name" value="DNA_pol_B"/>
    <property type="match status" value="2"/>
</dbReference>
<evidence type="ECO:0000256" key="5">
    <source>
        <dbReference type="ARBA" id="ARBA00022932"/>
    </source>
</evidence>
<dbReference type="InterPro" id="IPR036397">
    <property type="entry name" value="RNaseH_sf"/>
</dbReference>
<dbReference type="GO" id="GO:0003677">
    <property type="term" value="F:DNA binding"/>
    <property type="evidence" value="ECO:0007669"/>
    <property type="project" value="UniProtKB-KW"/>
</dbReference>
<organism evidence="10">
    <name type="scientific">viral metagenome</name>
    <dbReference type="NCBI Taxonomy" id="1070528"/>
    <lineage>
        <taxon>unclassified sequences</taxon>
        <taxon>metagenomes</taxon>
        <taxon>organismal metagenomes</taxon>
    </lineage>
</organism>
<keyword evidence="4" id="KW-0548">Nucleotidyltransferase</keyword>
<dbReference type="InterPro" id="IPR023211">
    <property type="entry name" value="DNA_pol_palm_dom_sf"/>
</dbReference>
<evidence type="ECO:0000256" key="6">
    <source>
        <dbReference type="ARBA" id="ARBA00023125"/>
    </source>
</evidence>
<dbReference type="GO" id="GO:0000166">
    <property type="term" value="F:nucleotide binding"/>
    <property type="evidence" value="ECO:0007669"/>
    <property type="project" value="InterPro"/>
</dbReference>
<evidence type="ECO:0000259" key="9">
    <source>
        <dbReference type="Pfam" id="PF03104"/>
    </source>
</evidence>
<dbReference type="PANTHER" id="PTHR10322">
    <property type="entry name" value="DNA POLYMERASE CATALYTIC SUBUNIT"/>
    <property type="match status" value="1"/>
</dbReference>
<evidence type="ECO:0000256" key="3">
    <source>
        <dbReference type="ARBA" id="ARBA00022679"/>
    </source>
</evidence>
<dbReference type="InterPro" id="IPR050240">
    <property type="entry name" value="DNA_pol_type-B"/>
</dbReference>
<keyword evidence="3" id="KW-0808">Transferase</keyword>
<dbReference type="InterPro" id="IPR006172">
    <property type="entry name" value="DNA-dir_DNA_pol_B"/>
</dbReference>
<feature type="domain" description="DNA-directed DNA polymerase family B exonuclease" evidence="9">
    <location>
        <begin position="91"/>
        <end position="276"/>
    </location>
</feature>
<dbReference type="Gene3D" id="3.30.342.10">
    <property type="entry name" value="DNA Polymerase, chain B, domain 1"/>
    <property type="match status" value="1"/>
</dbReference>
<accession>A0A6C0JU39</accession>
<sequence length="889" mass="103038">MYRSVYYNSSRSEIHLWGDGQHDDSGYKVFKYEPYAYIVDKNGDCITIDNHRCKKVSTWSPEAEKMGMVYEHNVSPTTRFLIDKYLDSDKVSDQTKILYLDIEVAKEDAYSTPEDADNTVTAITYVATGDDKYTCLLLDPGNASTKNTTVDIQLKKKENGQIVDGKTKTIDVDIITFHSERELLRSFMMRYQKIGHNIITGWNVEFFDMPYLYNRIVKLFDYAFADLFSPDAKIVKRTYLKERQTISIAGVTIYDYLTMYRKFTFTDQSNYRLDTIAKFELYRGKIEYEGDLDHLYKTDIVKFAKYNIVDVELVVALEEKMRLIMTGLGLCHKGHVQHQDILFTSMYLDGAFLTYCKRNNMVASANRSAASGKAQGAFVRKPTPGLYKWVYDLDLTSLYPSIIISLNISPETKVGIIESWDELEYAKGTQSTYNVNFYSDNTVLGNFDDSFDESKPMHIELQGSSNLKKWLDENEYGIASNGVIYDQKKEGVIPAILKMWFDERSEYKNLRKKYEKEGDIKNAEYYDGQQLITKILLNSFYGVLLLPSFRFYDKQNGEAVTLTGQSVIHHSSKAADHFYNKELGIASKTANNKSFCIYTDTDSIFEPLEPLFINRFGPMENYTDAEIIEKSKGIINDVQTYINKSFDVYAKRLHNINSHRWDIKQELIAKRAFWVGNTDTKSKKFEGVKKRYAMWIVDQEGHRVDEMDVKGLDVVRSNFPPLFRDFMNGILTDILHDADKDTLNEKVRTFKKNMYSVDYKNIMMPTGVKDIEKYTTGRFGVRKKGTPAHVNAALNYNDLLNKFKNAAVPNIVNGDKIIWTYIKRNQLNFDRIALKGFEDDERIVEFVEKYIDHDTNFNNYLLNKLQNFWSSLEWGPIQLNAIANNFFKF</sequence>
<dbReference type="EMBL" id="MN740704">
    <property type="protein sequence ID" value="QHU09059.1"/>
    <property type="molecule type" value="Genomic_DNA"/>
</dbReference>
<feature type="domain" description="DNA-directed DNA polymerase family B multifunctional" evidence="8">
    <location>
        <begin position="351"/>
        <end position="605"/>
    </location>
</feature>
<dbReference type="Gene3D" id="3.30.420.10">
    <property type="entry name" value="Ribonuclease H-like superfamily/Ribonuclease H"/>
    <property type="match status" value="1"/>
</dbReference>
<dbReference type="AlphaFoldDB" id="A0A6C0JU39"/>
<dbReference type="SMART" id="SM00486">
    <property type="entry name" value="POLBc"/>
    <property type="match status" value="1"/>
</dbReference>
<reference evidence="10" key="1">
    <citation type="journal article" date="2020" name="Nature">
        <title>Giant virus diversity and host interactions through global metagenomics.</title>
        <authorList>
            <person name="Schulz F."/>
            <person name="Roux S."/>
            <person name="Paez-Espino D."/>
            <person name="Jungbluth S."/>
            <person name="Walsh D.A."/>
            <person name="Denef V.J."/>
            <person name="McMahon K.D."/>
            <person name="Konstantinidis K.T."/>
            <person name="Eloe-Fadrosh E.A."/>
            <person name="Kyrpides N.C."/>
            <person name="Woyke T."/>
        </authorList>
    </citation>
    <scope>NUCLEOTIDE SEQUENCE</scope>
    <source>
        <strain evidence="10">GVMAG-S-1064190-84</strain>
    </source>
</reference>
<evidence type="ECO:0000256" key="4">
    <source>
        <dbReference type="ARBA" id="ARBA00022695"/>
    </source>
</evidence>
<dbReference type="SUPFAM" id="SSF53098">
    <property type="entry name" value="Ribonuclease H-like"/>
    <property type="match status" value="1"/>
</dbReference>
<dbReference type="Gene3D" id="1.20.1280.300">
    <property type="match status" value="1"/>
</dbReference>
<keyword evidence="6" id="KW-0238">DNA-binding</keyword>
<dbReference type="InterPro" id="IPR043502">
    <property type="entry name" value="DNA/RNA_pol_sf"/>
</dbReference>
<dbReference type="InterPro" id="IPR006133">
    <property type="entry name" value="DNA-dir_DNA_pol_B_exonuc"/>
</dbReference>
<evidence type="ECO:0000256" key="7">
    <source>
        <dbReference type="ARBA" id="ARBA00049244"/>
    </source>
</evidence>
<dbReference type="GO" id="GO:0006261">
    <property type="term" value="P:DNA-templated DNA replication"/>
    <property type="evidence" value="ECO:0007669"/>
    <property type="project" value="TreeGrafter"/>
</dbReference>
<comment type="catalytic activity">
    <reaction evidence="7">
        <text>DNA(n) + a 2'-deoxyribonucleoside 5'-triphosphate = DNA(n+1) + diphosphate</text>
        <dbReference type="Rhea" id="RHEA:22508"/>
        <dbReference type="Rhea" id="RHEA-COMP:17339"/>
        <dbReference type="Rhea" id="RHEA-COMP:17340"/>
        <dbReference type="ChEBI" id="CHEBI:33019"/>
        <dbReference type="ChEBI" id="CHEBI:61560"/>
        <dbReference type="ChEBI" id="CHEBI:173112"/>
        <dbReference type="EC" id="2.7.7.7"/>
    </reaction>
</comment>
<keyword evidence="5" id="KW-0239">DNA-directed DNA polymerase</keyword>
<dbReference type="GO" id="GO:0003887">
    <property type="term" value="F:DNA-directed DNA polymerase activity"/>
    <property type="evidence" value="ECO:0007669"/>
    <property type="project" value="UniProtKB-KW"/>
</dbReference>
<dbReference type="PANTHER" id="PTHR10322:SF23">
    <property type="entry name" value="DNA POLYMERASE DELTA CATALYTIC SUBUNIT"/>
    <property type="match status" value="1"/>
</dbReference>
<evidence type="ECO:0000259" key="8">
    <source>
        <dbReference type="Pfam" id="PF00136"/>
    </source>
</evidence>
<dbReference type="Pfam" id="PF03104">
    <property type="entry name" value="DNA_pol_B_exo1"/>
    <property type="match status" value="1"/>
</dbReference>
<dbReference type="InterPro" id="IPR006134">
    <property type="entry name" value="DNA-dir_DNA_pol_B_multi_dom"/>
</dbReference>
<dbReference type="InterPro" id="IPR012337">
    <property type="entry name" value="RNaseH-like_sf"/>
</dbReference>
<dbReference type="SUPFAM" id="SSF56672">
    <property type="entry name" value="DNA/RNA polymerases"/>
    <property type="match status" value="1"/>
</dbReference>
<evidence type="ECO:0000313" key="10">
    <source>
        <dbReference type="EMBL" id="QHU09059.1"/>
    </source>
</evidence>
<evidence type="ECO:0000256" key="2">
    <source>
        <dbReference type="ARBA" id="ARBA00012417"/>
    </source>
</evidence>
<evidence type="ECO:0000256" key="1">
    <source>
        <dbReference type="ARBA" id="ARBA00005755"/>
    </source>
</evidence>
<feature type="domain" description="DNA-directed DNA polymerase family B multifunctional" evidence="8">
    <location>
        <begin position="689"/>
        <end position="853"/>
    </location>
</feature>
<dbReference type="PRINTS" id="PR00106">
    <property type="entry name" value="DNAPOLB"/>
</dbReference>
<name>A0A6C0JU39_9ZZZZ</name>
<proteinExistence type="inferred from homology"/>
<dbReference type="EC" id="2.7.7.7" evidence="2"/>
<protein>
    <recommendedName>
        <fullName evidence="2">DNA-directed DNA polymerase</fullName>
        <ecNumber evidence="2">2.7.7.7</ecNumber>
    </recommendedName>
</protein>